<evidence type="ECO:0000313" key="5">
    <source>
        <dbReference type="Proteomes" id="UP000616839"/>
    </source>
</evidence>
<dbReference type="Gene3D" id="3.40.50.720">
    <property type="entry name" value="NAD(P)-binding Rossmann-like Domain"/>
    <property type="match status" value="1"/>
</dbReference>
<dbReference type="PRINTS" id="PR00081">
    <property type="entry name" value="GDHRDH"/>
</dbReference>
<dbReference type="AlphaFoldDB" id="A0A927K4K9"/>
<sequence length="230" mass="24003">MMRHLITGAGSGIGDALARALHDRGDELWLLARSTERAADLEASFPGARTVVADLADAEGLARLADSGDLPDRIDSLVHSAGVVELGTVADLGVAEMRAQLEVNLLAPMVLTRACLPALRAARGLVVLVNSGAGLAANPTWSAYAASKFGARGFADALRAEEGEHGVRVTSVYPSRTATPMQEKVHAQEGKDYDAAQWIQPGTVAATILHAIDLPADGTVSDLTVRPAPR</sequence>
<dbReference type="EMBL" id="JACYXZ010000003">
    <property type="protein sequence ID" value="MBD8870124.1"/>
    <property type="molecule type" value="Genomic_DNA"/>
</dbReference>
<dbReference type="Proteomes" id="UP000616839">
    <property type="component" value="Unassembled WGS sequence"/>
</dbReference>
<dbReference type="PANTHER" id="PTHR44196:SF1">
    <property type="entry name" value="DEHYDROGENASE_REDUCTASE SDR FAMILY MEMBER 7B"/>
    <property type="match status" value="1"/>
</dbReference>
<name>A0A927K4K9_9ACTN</name>
<dbReference type="GO" id="GO:0016491">
    <property type="term" value="F:oxidoreductase activity"/>
    <property type="evidence" value="ECO:0007669"/>
    <property type="project" value="UniProtKB-KW"/>
</dbReference>
<dbReference type="PROSITE" id="PS00061">
    <property type="entry name" value="ADH_SHORT"/>
    <property type="match status" value="1"/>
</dbReference>
<dbReference type="PRINTS" id="PR00080">
    <property type="entry name" value="SDRFAMILY"/>
</dbReference>
<keyword evidence="5" id="KW-1185">Reference proteome</keyword>
<dbReference type="GO" id="GO:0016020">
    <property type="term" value="C:membrane"/>
    <property type="evidence" value="ECO:0007669"/>
    <property type="project" value="TreeGrafter"/>
</dbReference>
<dbReference type="InterPro" id="IPR020904">
    <property type="entry name" value="Sc_DH/Rdtase_CS"/>
</dbReference>
<evidence type="ECO:0000256" key="3">
    <source>
        <dbReference type="RuleBase" id="RU000363"/>
    </source>
</evidence>
<proteinExistence type="inferred from homology"/>
<dbReference type="RefSeq" id="WP_192143458.1">
    <property type="nucleotide sequence ID" value="NZ_JACYXZ010000003.1"/>
</dbReference>
<dbReference type="PANTHER" id="PTHR44196">
    <property type="entry name" value="DEHYDROGENASE/REDUCTASE SDR FAMILY MEMBER 7B"/>
    <property type="match status" value="1"/>
</dbReference>
<dbReference type="NCBIfam" id="NF006073">
    <property type="entry name" value="PRK08219.1"/>
    <property type="match status" value="1"/>
</dbReference>
<dbReference type="InterPro" id="IPR002347">
    <property type="entry name" value="SDR_fam"/>
</dbReference>
<accession>A0A927K4K9</accession>
<gene>
    <name evidence="4" type="ORF">IE331_10870</name>
</gene>
<evidence type="ECO:0000256" key="1">
    <source>
        <dbReference type="ARBA" id="ARBA00006484"/>
    </source>
</evidence>
<comment type="similarity">
    <text evidence="1 3">Belongs to the short-chain dehydrogenases/reductases (SDR) family.</text>
</comment>
<evidence type="ECO:0000313" key="4">
    <source>
        <dbReference type="EMBL" id="MBD8870124.1"/>
    </source>
</evidence>
<reference evidence="4" key="1">
    <citation type="submission" date="2020-09" db="EMBL/GenBank/DDBJ databases">
        <title>Nocardioides sp. strain MJB4 16S ribosomal RNA gene Genome sequencing and assembly.</title>
        <authorList>
            <person name="Kim I."/>
        </authorList>
    </citation>
    <scope>NUCLEOTIDE SEQUENCE</scope>
    <source>
        <strain evidence="4">MJB4</strain>
    </source>
</reference>
<organism evidence="4 5">
    <name type="scientific">Nocardioides donggukensis</name>
    <dbReference type="NCBI Taxonomy" id="2774019"/>
    <lineage>
        <taxon>Bacteria</taxon>
        <taxon>Bacillati</taxon>
        <taxon>Actinomycetota</taxon>
        <taxon>Actinomycetes</taxon>
        <taxon>Propionibacteriales</taxon>
        <taxon>Nocardioidaceae</taxon>
        <taxon>Nocardioides</taxon>
    </lineage>
</organism>
<dbReference type="SUPFAM" id="SSF51735">
    <property type="entry name" value="NAD(P)-binding Rossmann-fold domains"/>
    <property type="match status" value="1"/>
</dbReference>
<evidence type="ECO:0000256" key="2">
    <source>
        <dbReference type="ARBA" id="ARBA00023002"/>
    </source>
</evidence>
<comment type="caution">
    <text evidence="4">The sequence shown here is derived from an EMBL/GenBank/DDBJ whole genome shotgun (WGS) entry which is preliminary data.</text>
</comment>
<keyword evidence="2" id="KW-0560">Oxidoreductase</keyword>
<dbReference type="Pfam" id="PF00106">
    <property type="entry name" value="adh_short"/>
    <property type="match status" value="1"/>
</dbReference>
<protein>
    <submittedName>
        <fullName evidence="4">SDR family oxidoreductase</fullName>
    </submittedName>
</protein>
<dbReference type="InterPro" id="IPR036291">
    <property type="entry name" value="NAD(P)-bd_dom_sf"/>
</dbReference>